<proteinExistence type="predicted"/>
<name>A0ABU0Z905_9ACTN</name>
<comment type="caution">
    <text evidence="1">The sequence shown here is derived from an EMBL/GenBank/DDBJ whole genome shotgun (WGS) entry which is preliminary data.</text>
</comment>
<accession>A0ABU0Z905</accession>
<dbReference type="RefSeq" id="WP_308710801.1">
    <property type="nucleotide sequence ID" value="NZ_JAVHUY010000002.1"/>
</dbReference>
<protein>
    <submittedName>
        <fullName evidence="1">DUF2191 domain-containing protein</fullName>
    </submittedName>
</protein>
<gene>
    <name evidence="1" type="ORF">RB614_03280</name>
</gene>
<dbReference type="Proteomes" id="UP001230908">
    <property type="component" value="Unassembled WGS sequence"/>
</dbReference>
<sequence>MKTVIDLNDEPLDLAAKELGTRTKKNTAHAALDFGGDRLRLIGHLLDAPCALGVGPDIADREVVRQARR</sequence>
<dbReference type="EMBL" id="JAVHUY010000002">
    <property type="protein sequence ID" value="MDQ7903535.1"/>
    <property type="molecule type" value="Genomic_DNA"/>
</dbReference>
<evidence type="ECO:0000313" key="2">
    <source>
        <dbReference type="Proteomes" id="UP001230908"/>
    </source>
</evidence>
<keyword evidence="2" id="KW-1185">Reference proteome</keyword>
<reference evidence="1 2" key="1">
    <citation type="submission" date="2023-08" db="EMBL/GenBank/DDBJ databases">
        <title>Phytohabitans sansha sp. nov., isolated from marine sediment.</title>
        <authorList>
            <person name="Zhao Y."/>
            <person name="Yi K."/>
        </authorList>
    </citation>
    <scope>NUCLEOTIDE SEQUENCE [LARGE SCALE GENOMIC DNA]</scope>
    <source>
        <strain evidence="1 2">ZYX-F-186</strain>
    </source>
</reference>
<evidence type="ECO:0000313" key="1">
    <source>
        <dbReference type="EMBL" id="MDQ7903535.1"/>
    </source>
</evidence>
<organism evidence="1 2">
    <name type="scientific">Phytohabitans maris</name>
    <dbReference type="NCBI Taxonomy" id="3071409"/>
    <lineage>
        <taxon>Bacteria</taxon>
        <taxon>Bacillati</taxon>
        <taxon>Actinomycetota</taxon>
        <taxon>Actinomycetes</taxon>
        <taxon>Micromonosporales</taxon>
        <taxon>Micromonosporaceae</taxon>
    </lineage>
</organism>